<dbReference type="Pfam" id="PF04820">
    <property type="entry name" value="Trp_halogenase"/>
    <property type="match status" value="1"/>
</dbReference>
<reference evidence="3" key="1">
    <citation type="submission" date="2017-02" db="EMBL/GenBank/DDBJ databases">
        <title>Genome of Microbulbifer agarilyticus GP101.</title>
        <authorList>
            <person name="Jung J."/>
            <person name="Bae S.S."/>
            <person name="Baek K."/>
        </authorList>
    </citation>
    <scope>NUCLEOTIDE SEQUENCE [LARGE SCALE GENOMIC DNA]</scope>
    <source>
        <strain evidence="3">GP101</strain>
    </source>
</reference>
<dbReference type="STRING" id="260552.Mag101_15480"/>
<dbReference type="InterPro" id="IPR050816">
    <property type="entry name" value="Flavin-dep_Halogenase_NPB"/>
</dbReference>
<feature type="binding site" evidence="2">
    <location>
        <position position="348"/>
    </location>
    <ligand>
        <name>L-tryptophan</name>
        <dbReference type="ChEBI" id="CHEBI:57912"/>
    </ligand>
</feature>
<dbReference type="PANTHER" id="PTHR43747:SF4">
    <property type="entry name" value="FLAVIN-DEPENDENT TRYPTOPHAN HALOGENASE"/>
    <property type="match status" value="1"/>
</dbReference>
<accession>A0A1Q2M8L3</accession>
<evidence type="ECO:0000256" key="1">
    <source>
        <dbReference type="PIRSR" id="PIRSR011396-1"/>
    </source>
</evidence>
<dbReference type="InterPro" id="IPR006905">
    <property type="entry name" value="Flavin_halogenase"/>
</dbReference>
<dbReference type="GO" id="GO:0000166">
    <property type="term" value="F:nucleotide binding"/>
    <property type="evidence" value="ECO:0007669"/>
    <property type="project" value="UniProtKB-KW"/>
</dbReference>
<feature type="binding site" evidence="2">
    <location>
        <begin position="13"/>
        <end position="16"/>
    </location>
    <ligand>
        <name>FAD</name>
        <dbReference type="ChEBI" id="CHEBI:57692"/>
    </ligand>
</feature>
<evidence type="ECO:0000256" key="2">
    <source>
        <dbReference type="PIRSR" id="PIRSR011396-2"/>
    </source>
</evidence>
<dbReference type="PIRSF" id="PIRSF011396">
    <property type="entry name" value="Trp_halogenase"/>
    <property type="match status" value="1"/>
</dbReference>
<keyword evidence="4" id="KW-1185">Reference proteome</keyword>
<dbReference type="RefSeq" id="WP_077407032.1">
    <property type="nucleotide sequence ID" value="NZ_CP019650.1"/>
</dbReference>
<feature type="active site" evidence="1">
    <location>
        <position position="82"/>
    </location>
</feature>
<keyword evidence="2" id="KW-0547">Nucleotide-binding</keyword>
<feature type="binding site" evidence="2">
    <location>
        <position position="82"/>
    </location>
    <ligand>
        <name>7-chloro-L-tryptophan</name>
        <dbReference type="ChEBI" id="CHEBI:58713"/>
    </ligand>
</feature>
<protein>
    <submittedName>
        <fullName evidence="3">Tryptophan halogenase</fullName>
    </submittedName>
</protein>
<dbReference type="Proteomes" id="UP000188219">
    <property type="component" value="Chromosome"/>
</dbReference>
<evidence type="ECO:0000313" key="4">
    <source>
        <dbReference type="Proteomes" id="UP000188219"/>
    </source>
</evidence>
<keyword evidence="2" id="KW-0285">Flavoprotein</keyword>
<dbReference type="GO" id="GO:0004497">
    <property type="term" value="F:monooxygenase activity"/>
    <property type="evidence" value="ECO:0007669"/>
    <property type="project" value="InterPro"/>
</dbReference>
<name>A0A1Q2M8L3_9GAMM</name>
<dbReference type="Gene3D" id="3.50.50.60">
    <property type="entry name" value="FAD/NAD(P)-binding domain"/>
    <property type="match status" value="1"/>
</dbReference>
<feature type="binding site" evidence="2">
    <location>
        <position position="183"/>
    </location>
    <ligand>
        <name>FAD</name>
        <dbReference type="ChEBI" id="CHEBI:57692"/>
    </ligand>
</feature>
<dbReference type="SUPFAM" id="SSF51905">
    <property type="entry name" value="FAD/NAD(P)-binding domain"/>
    <property type="match status" value="1"/>
</dbReference>
<dbReference type="AlphaFoldDB" id="A0A1Q2M8L3"/>
<dbReference type="PANTHER" id="PTHR43747">
    <property type="entry name" value="FAD-BINDING PROTEIN"/>
    <property type="match status" value="1"/>
</dbReference>
<dbReference type="EMBL" id="CP019650">
    <property type="protein sequence ID" value="AQQ68878.1"/>
    <property type="molecule type" value="Genomic_DNA"/>
</dbReference>
<proteinExistence type="predicted"/>
<dbReference type="InterPro" id="IPR036188">
    <property type="entry name" value="FAD/NAD-bd_sf"/>
</dbReference>
<organism evidence="3 4">
    <name type="scientific">Microbulbifer agarilyticus</name>
    <dbReference type="NCBI Taxonomy" id="260552"/>
    <lineage>
        <taxon>Bacteria</taxon>
        <taxon>Pseudomonadati</taxon>
        <taxon>Pseudomonadota</taxon>
        <taxon>Gammaproteobacteria</taxon>
        <taxon>Cellvibrionales</taxon>
        <taxon>Microbulbiferaceae</taxon>
        <taxon>Microbulbifer</taxon>
    </lineage>
</organism>
<evidence type="ECO:0000313" key="3">
    <source>
        <dbReference type="EMBL" id="AQQ68878.1"/>
    </source>
</evidence>
<gene>
    <name evidence="3" type="ORF">Mag101_15480</name>
</gene>
<sequence>MQQAPLSICVLGGGAAGWLTAAVLAAEHGRVAGGDCKITLVESPTIPTIGVGEGTWPSMRETLRRIGLSERRLFTECDAAFKQGSLFSAWKTTDPNDQYYHPFSLPHGYFEQDLAPFAEREYAYAVSPQATVCDDHLAPKQLATPEYAGVLNYGYHFDAVKFGLCLSDHCTRNLGVQHVRASVASVQSDVEGNIIALVTETGESHSADLFVDCSGRAAVLIGEHLQVPWVDRSSVLFNDRALAVQIPHTSDESPIASVTRSTARSNGWIWDIGLPTRRGMGYVYSSQFTDSDIVESDFREFLSTEVTQKALEELSFRELTFQPGHREVMWRGNCVAVGMSAGFIEPLEASALALIEQSAGLIRDFLPVSKAQMKLAATRFNSQMLAHWDHIIEFLKLHYVLSQRTDSEYWLAHRRAESIPELLQENLMLWRHRAPARQDFPQAQSLFPPASYRYVLNGMAYACDRTRAPRKERDEARAKVLLGEVQKQLASYKQGLPGNRKLLNQLVARSQTSGSPEEVGR</sequence>
<dbReference type="OrthoDB" id="6278312at2"/>
<dbReference type="KEGG" id="maga:Mag101_15480"/>
<dbReference type="InterPro" id="IPR033856">
    <property type="entry name" value="Trp_halogen"/>
</dbReference>
<keyword evidence="2" id="KW-0274">FAD</keyword>